<organism evidence="3">
    <name type="scientific">freshwater metagenome</name>
    <dbReference type="NCBI Taxonomy" id="449393"/>
    <lineage>
        <taxon>unclassified sequences</taxon>
        <taxon>metagenomes</taxon>
        <taxon>ecological metagenomes</taxon>
    </lineage>
</organism>
<dbReference type="EMBL" id="CAEZSN010000089">
    <property type="protein sequence ID" value="CAB4546317.1"/>
    <property type="molecule type" value="Genomic_DNA"/>
</dbReference>
<dbReference type="GO" id="GO:0009401">
    <property type="term" value="P:phosphoenolpyruvate-dependent sugar phosphotransferase system"/>
    <property type="evidence" value="ECO:0007669"/>
    <property type="project" value="InterPro"/>
</dbReference>
<dbReference type="InterPro" id="IPR003501">
    <property type="entry name" value="PTS_EIIB_2/3"/>
</dbReference>
<reference evidence="3" key="1">
    <citation type="submission" date="2020-05" db="EMBL/GenBank/DDBJ databases">
        <authorList>
            <person name="Chiriac C."/>
            <person name="Salcher M."/>
            <person name="Ghai R."/>
            <person name="Kavagutti S V."/>
        </authorList>
    </citation>
    <scope>NUCLEOTIDE SEQUENCE</scope>
</reference>
<proteinExistence type="predicted"/>
<sequence>MRIVAVCGLGYGTSVILKNNIEKALRSLNVEGATVEAVGVAEARSLGILANIVVTTEELAPLLEGLTAKIVPIRHVIDIDEITKALAKALL</sequence>
<dbReference type="GO" id="GO:0008982">
    <property type="term" value="F:protein-N(PI)-phosphohistidine-sugar phosphotransferase activity"/>
    <property type="evidence" value="ECO:0007669"/>
    <property type="project" value="InterPro"/>
</dbReference>
<gene>
    <name evidence="3" type="ORF">UFOPK1433_00822</name>
</gene>
<dbReference type="Gene3D" id="3.40.50.2300">
    <property type="match status" value="1"/>
</dbReference>
<dbReference type="CDD" id="cd05563">
    <property type="entry name" value="PTS_IIB_ascorbate"/>
    <property type="match status" value="1"/>
</dbReference>
<evidence type="ECO:0000259" key="2">
    <source>
        <dbReference type="PROSITE" id="PS51099"/>
    </source>
</evidence>
<evidence type="ECO:0000256" key="1">
    <source>
        <dbReference type="ARBA" id="ARBA00022679"/>
    </source>
</evidence>
<evidence type="ECO:0000313" key="3">
    <source>
        <dbReference type="EMBL" id="CAB4546317.1"/>
    </source>
</evidence>
<dbReference type="InterPro" id="IPR036095">
    <property type="entry name" value="PTS_EIIB-like_sf"/>
</dbReference>
<name>A0A6J6C5R3_9ZZZZ</name>
<feature type="domain" description="PTS EIIB type-2" evidence="2">
    <location>
        <begin position="1"/>
        <end position="91"/>
    </location>
</feature>
<dbReference type="Pfam" id="PF02302">
    <property type="entry name" value="PTS_IIB"/>
    <property type="match status" value="1"/>
</dbReference>
<dbReference type="AlphaFoldDB" id="A0A6J6C5R3"/>
<accession>A0A6J6C5R3</accession>
<dbReference type="InterPro" id="IPR013011">
    <property type="entry name" value="PTS_EIIB_2"/>
</dbReference>
<protein>
    <submittedName>
        <fullName evidence="3">Unannotated protein</fullName>
    </submittedName>
</protein>
<dbReference type="PROSITE" id="PS51099">
    <property type="entry name" value="PTS_EIIB_TYPE_2"/>
    <property type="match status" value="1"/>
</dbReference>
<keyword evidence="1" id="KW-0808">Transferase</keyword>
<dbReference type="SUPFAM" id="SSF52794">
    <property type="entry name" value="PTS system IIB component-like"/>
    <property type="match status" value="1"/>
</dbReference>